<evidence type="ECO:0000313" key="5">
    <source>
        <dbReference type="Proteomes" id="UP000472262"/>
    </source>
</evidence>
<proteinExistence type="inferred from homology"/>
<reference evidence="4" key="2">
    <citation type="submission" date="2025-09" db="UniProtKB">
        <authorList>
            <consortium name="Ensembl"/>
        </authorList>
    </citation>
    <scope>IDENTIFICATION</scope>
</reference>
<organism evidence="4 5">
    <name type="scientific">Sinocyclocheilus grahami</name>
    <name type="common">Dianchi golden-line fish</name>
    <name type="synonym">Barbus grahami</name>
    <dbReference type="NCBI Taxonomy" id="75366"/>
    <lineage>
        <taxon>Eukaryota</taxon>
        <taxon>Metazoa</taxon>
        <taxon>Chordata</taxon>
        <taxon>Craniata</taxon>
        <taxon>Vertebrata</taxon>
        <taxon>Euteleostomi</taxon>
        <taxon>Actinopterygii</taxon>
        <taxon>Neopterygii</taxon>
        <taxon>Teleostei</taxon>
        <taxon>Ostariophysi</taxon>
        <taxon>Cypriniformes</taxon>
        <taxon>Cyprinidae</taxon>
        <taxon>Cyprininae</taxon>
        <taxon>Sinocyclocheilus</taxon>
    </lineage>
</organism>
<dbReference type="InParanoid" id="A0A672P8N7"/>
<evidence type="ECO:0000256" key="1">
    <source>
        <dbReference type="ARBA" id="ARBA00009126"/>
    </source>
</evidence>
<dbReference type="GO" id="GO:0051373">
    <property type="term" value="F:FATZ binding"/>
    <property type="evidence" value="ECO:0007669"/>
    <property type="project" value="TreeGrafter"/>
</dbReference>
<keyword evidence="2" id="KW-0597">Phosphoprotein</keyword>
<dbReference type="GO" id="GO:0003779">
    <property type="term" value="F:actin binding"/>
    <property type="evidence" value="ECO:0007669"/>
    <property type="project" value="TreeGrafter"/>
</dbReference>
<dbReference type="GO" id="GO:0030018">
    <property type="term" value="C:Z disc"/>
    <property type="evidence" value="ECO:0007669"/>
    <property type="project" value="InterPro"/>
</dbReference>
<protein>
    <recommendedName>
        <fullName evidence="6">Myozenin 2b</fullName>
    </recommendedName>
</protein>
<dbReference type="Proteomes" id="UP000472262">
    <property type="component" value="Unassembled WGS sequence"/>
</dbReference>
<comment type="similarity">
    <text evidence="1">Belongs to the myozenin family.</text>
</comment>
<sequence length="161" mass="18049">QTTFNTKVQFGRIKHYNENQANAENSQQLASKTPPNTPDPRNPANPQDIAPGMSKINNVCNAQKCHYNNCVLEQILFQNLIKSLFLRVATPFGGFEKAPRGITFKLPEVDLNAPRYPELQDPTAKRPTFNRTAQGWISDGMPLILPTVSLEPFEIPESDDL</sequence>
<dbReference type="GO" id="GO:0015629">
    <property type="term" value="C:actin cytoskeleton"/>
    <property type="evidence" value="ECO:0007669"/>
    <property type="project" value="TreeGrafter"/>
</dbReference>
<feature type="region of interest" description="Disordered" evidence="3">
    <location>
        <begin position="19"/>
        <end position="50"/>
    </location>
</feature>
<keyword evidence="5" id="KW-1185">Reference proteome</keyword>
<feature type="compositionally biased region" description="Low complexity" evidence="3">
    <location>
        <begin position="19"/>
        <end position="31"/>
    </location>
</feature>
<reference evidence="4" key="1">
    <citation type="submission" date="2025-08" db="UniProtKB">
        <authorList>
            <consortium name="Ensembl"/>
        </authorList>
    </citation>
    <scope>IDENTIFICATION</scope>
</reference>
<dbReference type="PANTHER" id="PTHR15941">
    <property type="entry name" value="MYOZENIN"/>
    <property type="match status" value="1"/>
</dbReference>
<dbReference type="Ensembl" id="ENSSGRT00000063701.1">
    <property type="protein sequence ID" value="ENSSGRP00000059695.1"/>
    <property type="gene ID" value="ENSSGRG00000031042.1"/>
</dbReference>
<dbReference type="AlphaFoldDB" id="A0A672P8N7"/>
<accession>A0A672P8N7</accession>
<evidence type="ECO:0000256" key="3">
    <source>
        <dbReference type="SAM" id="MobiDB-lite"/>
    </source>
</evidence>
<evidence type="ECO:0000256" key="2">
    <source>
        <dbReference type="ARBA" id="ARBA00022553"/>
    </source>
</evidence>
<evidence type="ECO:0008006" key="6">
    <source>
        <dbReference type="Google" id="ProtNLM"/>
    </source>
</evidence>
<dbReference type="Pfam" id="PF05556">
    <property type="entry name" value="Calsarcin"/>
    <property type="match status" value="1"/>
</dbReference>
<evidence type="ECO:0000313" key="4">
    <source>
        <dbReference type="Ensembl" id="ENSSGRP00000059695.1"/>
    </source>
</evidence>
<dbReference type="PANTHER" id="PTHR15941:SF9">
    <property type="entry name" value="MYOZENIN-2"/>
    <property type="match status" value="1"/>
</dbReference>
<name>A0A672P8N7_SINGR</name>
<dbReference type="InterPro" id="IPR008438">
    <property type="entry name" value="MYOZ"/>
</dbReference>
<dbReference type="GO" id="GO:0031433">
    <property type="term" value="F:telethonin binding"/>
    <property type="evidence" value="ECO:0007669"/>
    <property type="project" value="TreeGrafter"/>
</dbReference>